<sequence length="238" mass="26839">MNRHELNSIVENYISDLQYALRESILKREIGLFPVDAVKAFFLLLPIVNEGIEDDKLKKITLSLGAIHAALDVHDRIESAQATSAEQQLTVLAGDHFSGIHYRILAEIGEFAFIRELSQTIAHINEQKTALHHERHKTGPILLERLKVIESGCIAAFYKSYGFESYLELAETVLTIGRLDKMGKSNEQQAFVIDGPIIQQASDLLLPKLQQELEQMDSLHPILRELIQELVNSMKSLS</sequence>
<keyword evidence="2" id="KW-1185">Reference proteome</keyword>
<protein>
    <submittedName>
        <fullName evidence="1">Heptaprenyl diphosphate synthase component 1</fullName>
    </submittedName>
</protein>
<dbReference type="RefSeq" id="WP_191688100.1">
    <property type="nucleotide sequence ID" value="NZ_JACSQY010000001.1"/>
</dbReference>
<gene>
    <name evidence="1" type="ORF">H9659_01265</name>
</gene>
<evidence type="ECO:0000313" key="1">
    <source>
        <dbReference type="EMBL" id="MBD7906959.1"/>
    </source>
</evidence>
<name>A0ABR8PFL1_9BACL</name>
<reference evidence="1 2" key="1">
    <citation type="submission" date="2020-08" db="EMBL/GenBank/DDBJ databases">
        <title>A Genomic Blueprint of the Chicken Gut Microbiome.</title>
        <authorList>
            <person name="Gilroy R."/>
            <person name="Ravi A."/>
            <person name="Getino M."/>
            <person name="Pursley I."/>
            <person name="Horton D.L."/>
            <person name="Alikhan N.-F."/>
            <person name="Baker D."/>
            <person name="Gharbi K."/>
            <person name="Hall N."/>
            <person name="Watson M."/>
            <person name="Adriaenssens E.M."/>
            <person name="Foster-Nyarko E."/>
            <person name="Jarju S."/>
            <person name="Secka A."/>
            <person name="Antonio M."/>
            <person name="Oren A."/>
            <person name="Chaudhuri R."/>
            <person name="La Ragione R.M."/>
            <person name="Hildebrand F."/>
            <person name="Pallen M.J."/>
        </authorList>
    </citation>
    <scope>NUCLEOTIDE SEQUENCE [LARGE SCALE GENOMIC DNA]</scope>
    <source>
        <strain evidence="1 2">Sa3CUA8</strain>
    </source>
</reference>
<proteinExistence type="predicted"/>
<dbReference type="InterPro" id="IPR009920">
    <property type="entry name" value="HEPPP_synth_su1"/>
</dbReference>
<organism evidence="1 2">
    <name type="scientific">Sporosarcina gallistercoris</name>
    <dbReference type="NCBI Taxonomy" id="2762245"/>
    <lineage>
        <taxon>Bacteria</taxon>
        <taxon>Bacillati</taxon>
        <taxon>Bacillota</taxon>
        <taxon>Bacilli</taxon>
        <taxon>Bacillales</taxon>
        <taxon>Caryophanaceae</taxon>
        <taxon>Sporosarcina</taxon>
    </lineage>
</organism>
<dbReference type="Gene3D" id="1.20.120.1450">
    <property type="match status" value="1"/>
</dbReference>
<comment type="caution">
    <text evidence="1">The sequence shown here is derived from an EMBL/GenBank/DDBJ whole genome shotgun (WGS) entry which is preliminary data.</text>
</comment>
<dbReference type="EMBL" id="JACSQY010000001">
    <property type="protein sequence ID" value="MBD7906959.1"/>
    <property type="molecule type" value="Genomic_DNA"/>
</dbReference>
<dbReference type="Pfam" id="PF07307">
    <property type="entry name" value="HEPPP_synt_1"/>
    <property type="match status" value="1"/>
</dbReference>
<evidence type="ECO:0000313" key="2">
    <source>
        <dbReference type="Proteomes" id="UP000659496"/>
    </source>
</evidence>
<accession>A0ABR8PFL1</accession>
<dbReference type="Proteomes" id="UP000659496">
    <property type="component" value="Unassembled WGS sequence"/>
</dbReference>